<accession>A0A2T2N5G7</accession>
<dbReference type="Proteomes" id="UP000240883">
    <property type="component" value="Unassembled WGS sequence"/>
</dbReference>
<evidence type="ECO:0000313" key="2">
    <source>
        <dbReference type="Proteomes" id="UP000240883"/>
    </source>
</evidence>
<reference evidence="1 2" key="1">
    <citation type="journal article" date="2018" name="Front. Microbiol.">
        <title>Genome-Wide Analysis of Corynespora cassiicola Leaf Fall Disease Putative Effectors.</title>
        <authorList>
            <person name="Lopez D."/>
            <person name="Ribeiro S."/>
            <person name="Label P."/>
            <person name="Fumanal B."/>
            <person name="Venisse J.S."/>
            <person name="Kohler A."/>
            <person name="de Oliveira R.R."/>
            <person name="Labutti K."/>
            <person name="Lipzen A."/>
            <person name="Lail K."/>
            <person name="Bauer D."/>
            <person name="Ohm R.A."/>
            <person name="Barry K.W."/>
            <person name="Spatafora J."/>
            <person name="Grigoriev I.V."/>
            <person name="Martin F.M."/>
            <person name="Pujade-Renaud V."/>
        </authorList>
    </citation>
    <scope>NUCLEOTIDE SEQUENCE [LARGE SCALE GENOMIC DNA]</scope>
    <source>
        <strain evidence="1 2">Philippines</strain>
    </source>
</reference>
<gene>
    <name evidence="1" type="ORF">BS50DRAFT_449513</name>
</gene>
<name>A0A2T2N5G7_CORCC</name>
<dbReference type="OrthoDB" id="3741380at2759"/>
<keyword evidence="2" id="KW-1185">Reference proteome</keyword>
<proteinExistence type="predicted"/>
<feature type="non-terminal residue" evidence="1">
    <location>
        <position position="1"/>
    </location>
</feature>
<dbReference type="EMBL" id="KZ678147">
    <property type="protein sequence ID" value="PSN60692.1"/>
    <property type="molecule type" value="Genomic_DNA"/>
</dbReference>
<organism evidence="1 2">
    <name type="scientific">Corynespora cassiicola Philippines</name>
    <dbReference type="NCBI Taxonomy" id="1448308"/>
    <lineage>
        <taxon>Eukaryota</taxon>
        <taxon>Fungi</taxon>
        <taxon>Dikarya</taxon>
        <taxon>Ascomycota</taxon>
        <taxon>Pezizomycotina</taxon>
        <taxon>Dothideomycetes</taxon>
        <taxon>Pleosporomycetidae</taxon>
        <taxon>Pleosporales</taxon>
        <taxon>Corynesporascaceae</taxon>
        <taxon>Corynespora</taxon>
    </lineage>
</organism>
<feature type="non-terminal residue" evidence="1">
    <location>
        <position position="177"/>
    </location>
</feature>
<dbReference type="AlphaFoldDB" id="A0A2T2N5G7"/>
<evidence type="ECO:0000313" key="1">
    <source>
        <dbReference type="EMBL" id="PSN60692.1"/>
    </source>
</evidence>
<sequence>LFSSLPPELRNHLYSYTIDGSSPASTLHLPLGSKTYVLPHSTLTIAPVHHGINSLVDLRRYDFLEAEEYYQYLLTEGIELRIAITFTGNVNFFIQSHWDKKVTSHLHNLTKKHPWLRKVRTIDARILWAPKDRISIPSKKPRPSAGRIASAMLDAISRAIQDPLVARKKGRLSAKML</sequence>
<protein>
    <submittedName>
        <fullName evidence="1">Uncharacterized protein</fullName>
    </submittedName>
</protein>